<dbReference type="KEGG" id="mfz:AOB57_004195"/>
<dbReference type="EMBL" id="CP032683">
    <property type="protein sequence ID" value="AYK14496.1"/>
    <property type="molecule type" value="Genomic_DNA"/>
</dbReference>
<protein>
    <submittedName>
        <fullName evidence="1">Uncharacterized protein</fullName>
    </submittedName>
</protein>
<keyword evidence="2" id="KW-1185">Reference proteome</keyword>
<evidence type="ECO:0000313" key="1">
    <source>
        <dbReference type="EMBL" id="AYK14496.1"/>
    </source>
</evidence>
<dbReference type="GeneID" id="53687296"/>
<accession>A0A660HR01</accession>
<dbReference type="AlphaFoldDB" id="A0A660HR01"/>
<name>A0A660HR01_9EURY</name>
<gene>
    <name evidence="1" type="ORF">AOB57_004195</name>
</gene>
<sequence length="61" mass="7029">MREVIGCTAEGRFVYCIDCKYQESEQGCREFIALHNAELKLSLTKPKKQKTLKAQVPEVRI</sequence>
<proteinExistence type="predicted"/>
<organism evidence="1 2">
    <name type="scientific">Methanosarcina flavescens</name>
    <dbReference type="NCBI Taxonomy" id="1715806"/>
    <lineage>
        <taxon>Archaea</taxon>
        <taxon>Methanobacteriati</taxon>
        <taxon>Methanobacteriota</taxon>
        <taxon>Stenosarchaea group</taxon>
        <taxon>Methanomicrobia</taxon>
        <taxon>Methanosarcinales</taxon>
        <taxon>Methanosarcinaceae</taxon>
        <taxon>Methanosarcina</taxon>
    </lineage>
</organism>
<dbReference type="RefSeq" id="WP_048159104.1">
    <property type="nucleotide sequence ID" value="NZ_CP032683.1"/>
</dbReference>
<evidence type="ECO:0000313" key="2">
    <source>
        <dbReference type="Proteomes" id="UP000053087"/>
    </source>
</evidence>
<dbReference type="OrthoDB" id="372466at2157"/>
<dbReference type="Proteomes" id="UP000053087">
    <property type="component" value="Chromosome"/>
</dbReference>
<reference evidence="1 2" key="1">
    <citation type="journal article" date="2016" name="Int. J. Syst. Evol. Microbiol.">
        <title>Methanosarcina flavescens sp. nov., a methanogenic archaeon isolated from a full-scale anaerobic digester.</title>
        <authorList>
            <person name="Kern T."/>
            <person name="Fischer M.A."/>
            <person name="Deppenmeier U."/>
            <person name="Schmitz R.A."/>
            <person name="Rother M."/>
        </authorList>
    </citation>
    <scope>NUCLEOTIDE SEQUENCE [LARGE SCALE GENOMIC DNA]</scope>
    <source>
        <strain evidence="1 2">E03.2</strain>
    </source>
</reference>